<reference evidence="2" key="1">
    <citation type="submission" date="2022-01" db="EMBL/GenBank/DDBJ databases">
        <title>Genome Sequence Resource for Two Populations of Ditylenchus destructor, the Migratory Endoparasitic Phytonematode.</title>
        <authorList>
            <person name="Zhang H."/>
            <person name="Lin R."/>
            <person name="Xie B."/>
        </authorList>
    </citation>
    <scope>NUCLEOTIDE SEQUENCE</scope>
    <source>
        <strain evidence="2">BazhouSP</strain>
    </source>
</reference>
<comment type="caution">
    <text evidence="2">The sequence shown here is derived from an EMBL/GenBank/DDBJ whole genome shotgun (WGS) entry which is preliminary data.</text>
</comment>
<keyword evidence="3" id="KW-1185">Reference proteome</keyword>
<feature type="transmembrane region" description="Helical" evidence="1">
    <location>
        <begin position="291"/>
        <end position="314"/>
    </location>
</feature>
<feature type="transmembrane region" description="Helical" evidence="1">
    <location>
        <begin position="105"/>
        <end position="129"/>
    </location>
</feature>
<keyword evidence="1" id="KW-0812">Transmembrane</keyword>
<evidence type="ECO:0000313" key="3">
    <source>
        <dbReference type="Proteomes" id="UP001201812"/>
    </source>
</evidence>
<keyword evidence="1" id="KW-1133">Transmembrane helix</keyword>
<dbReference type="AlphaFoldDB" id="A0AAD4MT63"/>
<feature type="transmembrane region" description="Helical" evidence="1">
    <location>
        <begin position="181"/>
        <end position="198"/>
    </location>
</feature>
<feature type="transmembrane region" description="Helical" evidence="1">
    <location>
        <begin position="230"/>
        <end position="253"/>
    </location>
</feature>
<protein>
    <recommendedName>
        <fullName evidence="4">Transmembrane protein</fullName>
    </recommendedName>
</protein>
<organism evidence="2 3">
    <name type="scientific">Ditylenchus destructor</name>
    <dbReference type="NCBI Taxonomy" id="166010"/>
    <lineage>
        <taxon>Eukaryota</taxon>
        <taxon>Metazoa</taxon>
        <taxon>Ecdysozoa</taxon>
        <taxon>Nematoda</taxon>
        <taxon>Chromadorea</taxon>
        <taxon>Rhabditida</taxon>
        <taxon>Tylenchina</taxon>
        <taxon>Tylenchomorpha</taxon>
        <taxon>Sphaerularioidea</taxon>
        <taxon>Anguinidae</taxon>
        <taxon>Anguininae</taxon>
        <taxon>Ditylenchus</taxon>
    </lineage>
</organism>
<evidence type="ECO:0000313" key="2">
    <source>
        <dbReference type="EMBL" id="KAI1704048.1"/>
    </source>
</evidence>
<sequence length="318" mass="36429">MANINEAGNAIANLRNAENGIVQILPDQLAARCGAILYILYTPIKETTELQLLIEFSYSIRLCIALILAYPIYRVLARLHHHWRGWLIELTHWNGREYELYVLRVYAAFGLFMFMRIPLGTLMVLLSLICIPEIANADLENVEGRIDQALPNDLLNTGTLALYLLYPAVKDMVELQLLIEISYEVGLCFALSLLYPIYRVFPRFNHHWRGLAIEMTSWNGLEYEFCVLRLYAAFSLSLFLHMPISILALSLVFARLPLRYRIASVVLVVSVSYFWWYDVLASGSLYELRKLSWTGCVLLIIVFACSINNAALVFRPVL</sequence>
<gene>
    <name evidence="2" type="ORF">DdX_14549</name>
</gene>
<evidence type="ECO:0008006" key="4">
    <source>
        <dbReference type="Google" id="ProtNLM"/>
    </source>
</evidence>
<feature type="transmembrane region" description="Helical" evidence="1">
    <location>
        <begin position="260"/>
        <end position="276"/>
    </location>
</feature>
<name>A0AAD4MT63_9BILA</name>
<dbReference type="Proteomes" id="UP001201812">
    <property type="component" value="Unassembled WGS sequence"/>
</dbReference>
<feature type="transmembrane region" description="Helical" evidence="1">
    <location>
        <begin position="58"/>
        <end position="76"/>
    </location>
</feature>
<evidence type="ECO:0000256" key="1">
    <source>
        <dbReference type="SAM" id="Phobius"/>
    </source>
</evidence>
<dbReference type="EMBL" id="JAKKPZ010000073">
    <property type="protein sequence ID" value="KAI1704048.1"/>
    <property type="molecule type" value="Genomic_DNA"/>
</dbReference>
<keyword evidence="1" id="KW-0472">Membrane</keyword>
<proteinExistence type="predicted"/>
<accession>A0AAD4MT63</accession>